<reference evidence="1 2" key="1">
    <citation type="submission" date="2020-08" db="EMBL/GenBank/DDBJ databases">
        <title>A Genomic Blueprint of the Chicken Gut Microbiome.</title>
        <authorList>
            <person name="Gilroy R."/>
            <person name="Ravi A."/>
            <person name="Getino M."/>
            <person name="Pursley I."/>
            <person name="Horton D.L."/>
            <person name="Alikhan N.-F."/>
            <person name="Baker D."/>
            <person name="Gharbi K."/>
            <person name="Hall N."/>
            <person name="Watson M."/>
            <person name="Adriaenssens E.M."/>
            <person name="Foster-Nyarko E."/>
            <person name="Jarju S."/>
            <person name="Secka A."/>
            <person name="Antonio M."/>
            <person name="Oren A."/>
            <person name="Chaudhuri R."/>
            <person name="La Ragione R.M."/>
            <person name="Hildebrand F."/>
            <person name="Pallen M.J."/>
        </authorList>
    </citation>
    <scope>NUCLEOTIDE SEQUENCE [LARGE SCALE GENOMIC DNA]</scope>
    <source>
        <strain evidence="1 2">Sa3CVN1</strain>
    </source>
</reference>
<dbReference type="Pfam" id="PF08713">
    <property type="entry name" value="DNA_alkylation"/>
    <property type="match status" value="1"/>
</dbReference>
<gene>
    <name evidence="1" type="ORF">H9661_12470</name>
</gene>
<dbReference type="Gene3D" id="1.10.1240.70">
    <property type="match status" value="1"/>
</dbReference>
<keyword evidence="2" id="KW-1185">Reference proteome</keyword>
<dbReference type="Proteomes" id="UP000627781">
    <property type="component" value="Unassembled WGS sequence"/>
</dbReference>
<accession>A0ABR8PVL4</accession>
<sequence>MGGIKLYDEIAEKLKGIESGFKEIERESKTFLKENSIEQCFNIAQKFYLSEFYQVRELSTFICGSIASRLEEALRFLKEKVSRDENWRVQEVLAKAFDTYCKDIGYEKALPVIKEWLGDNNPNVRRAVTEGLRIWTSREYFNENPEVAINLISNLKDDESEYVRKSVGNSLKDISKKHGELVKKELEKWDVSKKAVNQVYKLASKFIK</sequence>
<dbReference type="InterPro" id="IPR016024">
    <property type="entry name" value="ARM-type_fold"/>
</dbReference>
<evidence type="ECO:0000313" key="2">
    <source>
        <dbReference type="Proteomes" id="UP000627781"/>
    </source>
</evidence>
<protein>
    <submittedName>
        <fullName evidence="1">HEAT repeat domain-containing protein</fullName>
    </submittedName>
</protein>
<dbReference type="EMBL" id="JACSRA010000020">
    <property type="protein sequence ID" value="MBD7912172.1"/>
    <property type="molecule type" value="Genomic_DNA"/>
</dbReference>
<organism evidence="1 2">
    <name type="scientific">Clostridium cibarium</name>
    <dbReference type="NCBI Taxonomy" id="2762247"/>
    <lineage>
        <taxon>Bacteria</taxon>
        <taxon>Bacillati</taxon>
        <taxon>Bacillota</taxon>
        <taxon>Clostridia</taxon>
        <taxon>Eubacteriales</taxon>
        <taxon>Clostridiaceae</taxon>
        <taxon>Clostridium</taxon>
    </lineage>
</organism>
<dbReference type="SUPFAM" id="SSF48371">
    <property type="entry name" value="ARM repeat"/>
    <property type="match status" value="1"/>
</dbReference>
<comment type="caution">
    <text evidence="1">The sequence shown here is derived from an EMBL/GenBank/DDBJ whole genome shotgun (WGS) entry which is preliminary data.</text>
</comment>
<dbReference type="Gene3D" id="1.25.40.290">
    <property type="entry name" value="ARM repeat domains"/>
    <property type="match status" value="1"/>
</dbReference>
<dbReference type="InterPro" id="IPR014825">
    <property type="entry name" value="DNA_alkylation"/>
</dbReference>
<evidence type="ECO:0000313" key="1">
    <source>
        <dbReference type="EMBL" id="MBD7912172.1"/>
    </source>
</evidence>
<name>A0ABR8PVL4_9CLOT</name>
<proteinExistence type="predicted"/>